<gene>
    <name evidence="2" type="ORF">rosmuc_00065</name>
</gene>
<dbReference type="AlphaFoldDB" id="A0A0A0HSA1"/>
<dbReference type="PANTHER" id="PTHR43464">
    <property type="entry name" value="METHYLTRANSFERASE"/>
    <property type="match status" value="1"/>
</dbReference>
<sequence>MAEPQDTPARIRAILSEIGAHRVLDIGCGHGALARNLVQAGYDVSGIDPASEAVDAARLAVPEARFEVGGAEQLPFAAESFDACIFLNALHHVPLPLMRGALLEALRVLRPGGEVVIVEPLAEGAFFEVMRPVEDETEMRHAAIRAIDAVLAAGAATGPAPVTYHRPTPVADLDAFVEYLARVDPTRRVLAEAQRETLARLYAAHITVGPNGPELSQPLRLWRLRAAKL</sequence>
<dbReference type="SUPFAM" id="SSF53335">
    <property type="entry name" value="S-adenosyl-L-methionine-dependent methyltransferases"/>
    <property type="match status" value="1"/>
</dbReference>
<comment type="caution">
    <text evidence="2">The sequence shown here is derived from an EMBL/GenBank/DDBJ whole genome shotgun (WGS) entry which is preliminary data.</text>
</comment>
<dbReference type="PATRIC" id="fig|1288298.3.peg.65"/>
<reference evidence="2 3" key="1">
    <citation type="submission" date="2013-01" db="EMBL/GenBank/DDBJ databases">
        <authorList>
            <person name="Fiebig A."/>
            <person name="Goeker M."/>
            <person name="Klenk H.-P.P."/>
        </authorList>
    </citation>
    <scope>NUCLEOTIDE SEQUENCE [LARGE SCALE GENOMIC DNA]</scope>
    <source>
        <strain evidence="2 3">DSM 17069</strain>
    </source>
</reference>
<dbReference type="GO" id="GO:0008757">
    <property type="term" value="F:S-adenosylmethionine-dependent methyltransferase activity"/>
    <property type="evidence" value="ECO:0007669"/>
    <property type="project" value="InterPro"/>
</dbReference>
<evidence type="ECO:0000313" key="2">
    <source>
        <dbReference type="EMBL" id="KGM89474.1"/>
    </source>
</evidence>
<dbReference type="OrthoDB" id="9808140at2"/>
<dbReference type="eggNOG" id="COG0500">
    <property type="taxonomic scope" value="Bacteria"/>
</dbReference>
<evidence type="ECO:0000313" key="3">
    <source>
        <dbReference type="Proteomes" id="UP000030021"/>
    </source>
</evidence>
<organism evidence="2 3">
    <name type="scientific">Roseovarius mucosus DSM 17069</name>
    <dbReference type="NCBI Taxonomy" id="1288298"/>
    <lineage>
        <taxon>Bacteria</taxon>
        <taxon>Pseudomonadati</taxon>
        <taxon>Pseudomonadota</taxon>
        <taxon>Alphaproteobacteria</taxon>
        <taxon>Rhodobacterales</taxon>
        <taxon>Roseobacteraceae</taxon>
        <taxon>Roseovarius</taxon>
    </lineage>
</organism>
<name>A0A0A0HSA1_9RHOB</name>
<proteinExistence type="predicted"/>
<dbReference type="RefSeq" id="WP_037275941.1">
    <property type="nucleotide sequence ID" value="NZ_KN293991.1"/>
</dbReference>
<dbReference type="Gene3D" id="3.40.50.150">
    <property type="entry name" value="Vaccinia Virus protein VP39"/>
    <property type="match status" value="1"/>
</dbReference>
<dbReference type="InterPro" id="IPR013216">
    <property type="entry name" value="Methyltransf_11"/>
</dbReference>
<dbReference type="EMBL" id="AONH01000001">
    <property type="protein sequence ID" value="KGM89474.1"/>
    <property type="molecule type" value="Genomic_DNA"/>
</dbReference>
<evidence type="ECO:0000259" key="1">
    <source>
        <dbReference type="Pfam" id="PF08241"/>
    </source>
</evidence>
<dbReference type="HOGENOM" id="CLU_074551_0_0_5"/>
<dbReference type="CDD" id="cd02440">
    <property type="entry name" value="AdoMet_MTases"/>
    <property type="match status" value="1"/>
</dbReference>
<dbReference type="InterPro" id="IPR029063">
    <property type="entry name" value="SAM-dependent_MTases_sf"/>
</dbReference>
<feature type="domain" description="Methyltransferase type 11" evidence="1">
    <location>
        <begin position="24"/>
        <end position="117"/>
    </location>
</feature>
<dbReference type="STRING" id="215743.ROSMUCSMR3_02205"/>
<accession>A0A0A0HSA1</accession>
<dbReference type="Proteomes" id="UP000030021">
    <property type="component" value="Unassembled WGS sequence"/>
</dbReference>
<protein>
    <submittedName>
        <fullName evidence="2">Pimeloyl-CoA biosynthesis protein BioC</fullName>
    </submittedName>
</protein>
<dbReference type="Pfam" id="PF08241">
    <property type="entry name" value="Methyltransf_11"/>
    <property type="match status" value="1"/>
</dbReference>